<accession>A0A409YNI3</accession>
<dbReference type="Proteomes" id="UP000284842">
    <property type="component" value="Unassembled WGS sequence"/>
</dbReference>
<evidence type="ECO:0000259" key="2">
    <source>
        <dbReference type="PROSITE" id="PS50011"/>
    </source>
</evidence>
<evidence type="ECO:0000313" key="3">
    <source>
        <dbReference type="EMBL" id="PPR04154.1"/>
    </source>
</evidence>
<feature type="region of interest" description="Disordered" evidence="1">
    <location>
        <begin position="20"/>
        <end position="40"/>
    </location>
</feature>
<dbReference type="OrthoDB" id="4062651at2759"/>
<feature type="compositionally biased region" description="Polar residues" evidence="1">
    <location>
        <begin position="20"/>
        <end position="29"/>
    </location>
</feature>
<name>A0A409YNI3_9AGAR</name>
<gene>
    <name evidence="3" type="ORF">CVT24_010714</name>
</gene>
<proteinExistence type="predicted"/>
<dbReference type="STRING" id="181874.A0A409YNI3"/>
<dbReference type="InterPro" id="IPR001245">
    <property type="entry name" value="Ser-Thr/Tyr_kinase_cat_dom"/>
</dbReference>
<dbReference type="AlphaFoldDB" id="A0A409YNI3"/>
<protein>
    <recommendedName>
        <fullName evidence="2">Protein kinase domain-containing protein</fullName>
    </recommendedName>
</protein>
<dbReference type="InParanoid" id="A0A409YNI3"/>
<dbReference type="SUPFAM" id="SSF56112">
    <property type="entry name" value="Protein kinase-like (PK-like)"/>
    <property type="match status" value="1"/>
</dbReference>
<dbReference type="GO" id="GO:0004674">
    <property type="term" value="F:protein serine/threonine kinase activity"/>
    <property type="evidence" value="ECO:0007669"/>
    <property type="project" value="TreeGrafter"/>
</dbReference>
<evidence type="ECO:0000256" key="1">
    <source>
        <dbReference type="SAM" id="MobiDB-lite"/>
    </source>
</evidence>
<comment type="caution">
    <text evidence="3">The sequence shown here is derived from an EMBL/GenBank/DDBJ whole genome shotgun (WGS) entry which is preliminary data.</text>
</comment>
<reference evidence="3 4" key="1">
    <citation type="journal article" date="2018" name="Evol. Lett.">
        <title>Horizontal gene cluster transfer increased hallucinogenic mushroom diversity.</title>
        <authorList>
            <person name="Reynolds H.T."/>
            <person name="Vijayakumar V."/>
            <person name="Gluck-Thaler E."/>
            <person name="Korotkin H.B."/>
            <person name="Matheny P.B."/>
            <person name="Slot J.C."/>
        </authorList>
    </citation>
    <scope>NUCLEOTIDE SEQUENCE [LARGE SCALE GENOMIC DNA]</scope>
    <source>
        <strain evidence="3 4">2629</strain>
    </source>
</reference>
<keyword evidence="4" id="KW-1185">Reference proteome</keyword>
<dbReference type="PROSITE" id="PS50011">
    <property type="entry name" value="PROTEIN_KINASE_DOM"/>
    <property type="match status" value="1"/>
</dbReference>
<dbReference type="Gene3D" id="1.10.510.10">
    <property type="entry name" value="Transferase(Phosphotransferase) domain 1"/>
    <property type="match status" value="1"/>
</dbReference>
<organism evidence="3 4">
    <name type="scientific">Panaeolus cyanescens</name>
    <dbReference type="NCBI Taxonomy" id="181874"/>
    <lineage>
        <taxon>Eukaryota</taxon>
        <taxon>Fungi</taxon>
        <taxon>Dikarya</taxon>
        <taxon>Basidiomycota</taxon>
        <taxon>Agaricomycotina</taxon>
        <taxon>Agaricomycetes</taxon>
        <taxon>Agaricomycetidae</taxon>
        <taxon>Agaricales</taxon>
        <taxon>Agaricineae</taxon>
        <taxon>Galeropsidaceae</taxon>
        <taxon>Panaeolus</taxon>
    </lineage>
</organism>
<dbReference type="InterPro" id="IPR051681">
    <property type="entry name" value="Ser/Thr_Kinases-Pseudokinases"/>
</dbReference>
<dbReference type="PANTHER" id="PTHR44329">
    <property type="entry name" value="SERINE/THREONINE-PROTEIN KINASE TNNI3K-RELATED"/>
    <property type="match status" value="1"/>
</dbReference>
<dbReference type="SMART" id="SM00220">
    <property type="entry name" value="S_TKc"/>
    <property type="match status" value="1"/>
</dbReference>
<dbReference type="PROSITE" id="PS00108">
    <property type="entry name" value="PROTEIN_KINASE_ST"/>
    <property type="match status" value="1"/>
</dbReference>
<dbReference type="GO" id="GO:0005524">
    <property type="term" value="F:ATP binding"/>
    <property type="evidence" value="ECO:0007669"/>
    <property type="project" value="InterPro"/>
</dbReference>
<feature type="domain" description="Protein kinase" evidence="2">
    <location>
        <begin position="155"/>
        <end position="435"/>
    </location>
</feature>
<sequence>MPHLEVVQDLEETTLNTLDQYDSSLSPLPQRTRGLSDPVGGRHRATSYFHESSPLSALPPSQLRPQIVTLKRSMPQISLKPLYIPTPSKLGSATSSSNPNAAPSAPSSFAFAVPKLEPAAEHEITPVSESPITPSSMGNSSIIAGVVDLTRFVKTVSEFPVAQGGLSDIYQGEWEKRSEDEPWKTETVKVAIKVLRFLTMRDPDGVRMRKRLNREVYVWHRLEHPNVVKLFGTSYHMASRPAMIMQWYKNGSAADYLARKNPGADRLQLILDVARGLAYLHTHQPPIVHADLKGNNVLITDEGRAVLCDFGLSNVIEGLGRPEGMTLSSPDFGPLRWQGPEFMDEDYEQATLASDVWSYGCTAFELLTGRLPYGHRTRDAQVIADMQLRRKPPGPAAVSLLAFDSRVRDLLDMCWSFEPEMRPKMTEVVQRLEEICAIPLKS</sequence>
<dbReference type="EMBL" id="NHTK01000986">
    <property type="protein sequence ID" value="PPR04154.1"/>
    <property type="molecule type" value="Genomic_DNA"/>
</dbReference>
<dbReference type="InterPro" id="IPR000719">
    <property type="entry name" value="Prot_kinase_dom"/>
</dbReference>
<dbReference type="InterPro" id="IPR008271">
    <property type="entry name" value="Ser/Thr_kinase_AS"/>
</dbReference>
<dbReference type="Pfam" id="PF07714">
    <property type="entry name" value="PK_Tyr_Ser-Thr"/>
    <property type="match status" value="1"/>
</dbReference>
<dbReference type="InterPro" id="IPR011009">
    <property type="entry name" value="Kinase-like_dom_sf"/>
</dbReference>
<evidence type="ECO:0000313" key="4">
    <source>
        <dbReference type="Proteomes" id="UP000284842"/>
    </source>
</evidence>